<comment type="caution">
    <text evidence="1">The sequence shown here is derived from an EMBL/GenBank/DDBJ whole genome shotgun (WGS) entry which is preliminary data.</text>
</comment>
<dbReference type="RefSeq" id="WP_150514944.1">
    <property type="nucleotide sequence ID" value="NZ_BMSQ01000009.1"/>
</dbReference>
<dbReference type="OrthoDB" id="4182388at2"/>
<dbReference type="Proteomes" id="UP000549009">
    <property type="component" value="Unassembled WGS sequence"/>
</dbReference>
<accession>A0A7W8APQ0</accession>
<dbReference type="AlphaFoldDB" id="A0A7W8APQ0"/>
<gene>
    <name evidence="1" type="ORF">FHS40_001369</name>
</gene>
<reference evidence="1 2" key="1">
    <citation type="submission" date="2020-08" db="EMBL/GenBank/DDBJ databases">
        <title>Genomic Encyclopedia of Type Strains, Phase III (KMG-III): the genomes of soil and plant-associated and newly described type strains.</title>
        <authorList>
            <person name="Whitman W."/>
        </authorList>
    </citation>
    <scope>NUCLEOTIDE SEQUENCE [LARGE SCALE GENOMIC DNA]</scope>
    <source>
        <strain evidence="1 2">CECT 3146</strain>
    </source>
</reference>
<evidence type="ECO:0000313" key="2">
    <source>
        <dbReference type="Proteomes" id="UP000549009"/>
    </source>
</evidence>
<evidence type="ECO:0000313" key="1">
    <source>
        <dbReference type="EMBL" id="MBB5102316.1"/>
    </source>
</evidence>
<sequence>MSPRAASDAVVLQDYDQHGRVWALAPATGLLTPASGRCHGFLHLDTGTGGTGELPVAAALYAEGPGTGALWLQYGPRRWDCATVAVRQACEADGHRLFTVFGQRGPELELRYPAPDPGPAEPADDWIDTVADDFFLWTAERLTDDTEGARRALLRHFGTGFLPV</sequence>
<dbReference type="EMBL" id="JACHJD010000002">
    <property type="protein sequence ID" value="MBB5102316.1"/>
    <property type="molecule type" value="Genomic_DNA"/>
</dbReference>
<name>A0A7W8APQ0_STRST</name>
<keyword evidence="2" id="KW-1185">Reference proteome</keyword>
<proteinExistence type="predicted"/>
<organism evidence="1 2">
    <name type="scientific">Streptomyces spectabilis</name>
    <dbReference type="NCBI Taxonomy" id="68270"/>
    <lineage>
        <taxon>Bacteria</taxon>
        <taxon>Bacillati</taxon>
        <taxon>Actinomycetota</taxon>
        <taxon>Actinomycetes</taxon>
        <taxon>Kitasatosporales</taxon>
        <taxon>Streptomycetaceae</taxon>
        <taxon>Streptomyces</taxon>
    </lineage>
</organism>
<protein>
    <submittedName>
        <fullName evidence="1">Uncharacterized protein</fullName>
    </submittedName>
</protein>